<organism evidence="11 12">
    <name type="scientific">Aspergillus felis</name>
    <dbReference type="NCBI Taxonomy" id="1287682"/>
    <lineage>
        <taxon>Eukaryota</taxon>
        <taxon>Fungi</taxon>
        <taxon>Dikarya</taxon>
        <taxon>Ascomycota</taxon>
        <taxon>Pezizomycotina</taxon>
        <taxon>Eurotiomycetes</taxon>
        <taxon>Eurotiomycetidae</taxon>
        <taxon>Eurotiales</taxon>
        <taxon>Aspergillaceae</taxon>
        <taxon>Aspergillus</taxon>
        <taxon>Aspergillus subgen. Fumigati</taxon>
    </lineage>
</organism>
<comment type="similarity">
    <text evidence="2 7">Belongs to the class-IV pyridoxal-phosphate-dependent aminotransferase family.</text>
</comment>
<reference evidence="11" key="1">
    <citation type="submission" date="2020-06" db="EMBL/GenBank/DDBJ databases">
        <title>Draft genome sequences of strains closely related to Aspergillus parafelis and Aspergillus hiratsukae.</title>
        <authorList>
            <person name="Dos Santos R.A.C."/>
            <person name="Rivero-Menendez O."/>
            <person name="Steenwyk J.L."/>
            <person name="Mead M.E."/>
            <person name="Goldman G.H."/>
            <person name="Alastruey-Izquierdo A."/>
            <person name="Rokas A."/>
        </authorList>
    </citation>
    <scope>NUCLEOTIDE SEQUENCE</scope>
    <source>
        <strain evidence="11">CNM-CM5623</strain>
    </source>
</reference>
<comment type="catalytic activity">
    <reaction evidence="9">
        <text>L-valine + 2-oxoglutarate = 3-methyl-2-oxobutanoate + L-glutamate</text>
        <dbReference type="Rhea" id="RHEA:24813"/>
        <dbReference type="ChEBI" id="CHEBI:11851"/>
        <dbReference type="ChEBI" id="CHEBI:16810"/>
        <dbReference type="ChEBI" id="CHEBI:29985"/>
        <dbReference type="ChEBI" id="CHEBI:57762"/>
        <dbReference type="EC" id="2.6.1.42"/>
    </reaction>
</comment>
<dbReference type="GO" id="GO:0009099">
    <property type="term" value="P:L-valine biosynthetic process"/>
    <property type="evidence" value="ECO:0007669"/>
    <property type="project" value="TreeGrafter"/>
</dbReference>
<dbReference type="PIRSF" id="PIRSF006468">
    <property type="entry name" value="BCAT1"/>
    <property type="match status" value="1"/>
</dbReference>
<dbReference type="InterPro" id="IPR005786">
    <property type="entry name" value="B_amino_transII"/>
</dbReference>
<dbReference type="SUPFAM" id="SSF56752">
    <property type="entry name" value="D-aminoacid aminotransferase-like PLP-dependent enzymes"/>
    <property type="match status" value="1"/>
</dbReference>
<comment type="catalytic activity">
    <reaction evidence="9">
        <text>L-leucine + 2-oxoglutarate = 4-methyl-2-oxopentanoate + L-glutamate</text>
        <dbReference type="Rhea" id="RHEA:18321"/>
        <dbReference type="ChEBI" id="CHEBI:16810"/>
        <dbReference type="ChEBI" id="CHEBI:17865"/>
        <dbReference type="ChEBI" id="CHEBI:29985"/>
        <dbReference type="ChEBI" id="CHEBI:57427"/>
        <dbReference type="EC" id="2.6.1.42"/>
    </reaction>
</comment>
<dbReference type="InterPro" id="IPR033939">
    <property type="entry name" value="BCAT_family"/>
</dbReference>
<dbReference type="PANTHER" id="PTHR11825:SF69">
    <property type="entry name" value="BRANCHED-CHAIN-AMINO-ACID AMINOTRANSFERASE"/>
    <property type="match status" value="1"/>
</dbReference>
<sequence length="409" mass="44446">MRPEDFLPPQVLRLTDNKPFPPQPAQLDASKTRVSLTKSPKPVPPPNAPELSGHNIFTDHMVCARWTASSGWEDPTILPHGPLTIPPSASALHYATACFEGMKVYRGHDGKLRLFRPQYNAARMLASATRVSLPSFDPAQLLHLIRRLCALDAPSWLPASAEGSSLYIRPTLVGTDDSLGFQIPGEALLYIIISHWPSPAASGAGLRLWASDGDTVRAWPGGSGSAKVAANYGPSILAHSHARRKGCDQVLWLFGSDGRVTEAGSMNIFVIWRTRQGQLQVVTPGLDEHTILAGVTRQSVLDLVRERLSGVAGVCEQGIEPVEALECTFTIHDIVAAAREERLVGLFAVGTAASVVPVREILFKEERIVIESSRSPYVSLLQGWMADITSGREQSMWTEVVDESSPQVD</sequence>
<name>A0A8H6UQH8_9EURO</name>
<evidence type="ECO:0000256" key="7">
    <source>
        <dbReference type="RuleBase" id="RU004106"/>
    </source>
</evidence>
<protein>
    <recommendedName>
        <fullName evidence="9">Branched-chain-amino-acid aminotransferase</fullName>
        <ecNumber evidence="9">2.6.1.42</ecNumber>
    </recommendedName>
</protein>
<evidence type="ECO:0000256" key="6">
    <source>
        <dbReference type="PIRSR" id="PIRSR006468-1"/>
    </source>
</evidence>
<keyword evidence="4 9" id="KW-0808">Transferase</keyword>
<evidence type="ECO:0000256" key="3">
    <source>
        <dbReference type="ARBA" id="ARBA00022576"/>
    </source>
</evidence>
<comment type="caution">
    <text evidence="11">The sequence shown here is derived from an EMBL/GenBank/DDBJ whole genome shotgun (WGS) entry which is preliminary data.</text>
</comment>
<dbReference type="GO" id="GO:0005739">
    <property type="term" value="C:mitochondrion"/>
    <property type="evidence" value="ECO:0007669"/>
    <property type="project" value="TreeGrafter"/>
</dbReference>
<dbReference type="OrthoDB" id="1732691at2759"/>
<dbReference type="FunFam" id="3.30.470.10:FF:000012">
    <property type="entry name" value="Branched-chain-amino-acid aminotransferase"/>
    <property type="match status" value="1"/>
</dbReference>
<dbReference type="GO" id="GO:0004084">
    <property type="term" value="F:branched-chain-amino-acid transaminase activity"/>
    <property type="evidence" value="ECO:0007669"/>
    <property type="project" value="UniProtKB-EC"/>
</dbReference>
<dbReference type="InterPro" id="IPR043132">
    <property type="entry name" value="BCAT-like_C"/>
</dbReference>
<comment type="catalytic activity">
    <reaction evidence="9">
        <text>L-isoleucine + 2-oxoglutarate = (S)-3-methyl-2-oxopentanoate + L-glutamate</text>
        <dbReference type="Rhea" id="RHEA:24801"/>
        <dbReference type="ChEBI" id="CHEBI:16810"/>
        <dbReference type="ChEBI" id="CHEBI:29985"/>
        <dbReference type="ChEBI" id="CHEBI:35146"/>
        <dbReference type="ChEBI" id="CHEBI:58045"/>
        <dbReference type="EC" id="2.6.1.42"/>
    </reaction>
</comment>
<dbReference type="InterPro" id="IPR001544">
    <property type="entry name" value="Aminotrans_IV"/>
</dbReference>
<dbReference type="Gene3D" id="3.20.10.10">
    <property type="entry name" value="D-amino Acid Aminotransferase, subunit A, domain 2"/>
    <property type="match status" value="1"/>
</dbReference>
<keyword evidence="3 9" id="KW-0032">Aminotransferase</keyword>
<gene>
    <name evidence="11" type="ORF">CNMCM5623_007335</name>
</gene>
<evidence type="ECO:0000256" key="9">
    <source>
        <dbReference type="RuleBase" id="RU004517"/>
    </source>
</evidence>
<keyword evidence="9" id="KW-0028">Amino-acid biosynthesis</keyword>
<proteinExistence type="inferred from homology"/>
<dbReference type="AlphaFoldDB" id="A0A8H6UQH8"/>
<evidence type="ECO:0000256" key="8">
    <source>
        <dbReference type="RuleBase" id="RU004516"/>
    </source>
</evidence>
<keyword evidence="5 8" id="KW-0663">Pyridoxal phosphate</keyword>
<dbReference type="PROSITE" id="PS00770">
    <property type="entry name" value="AA_TRANSFER_CLASS_4"/>
    <property type="match status" value="1"/>
</dbReference>
<dbReference type="Pfam" id="PF01063">
    <property type="entry name" value="Aminotran_4"/>
    <property type="match status" value="1"/>
</dbReference>
<dbReference type="PANTHER" id="PTHR11825">
    <property type="entry name" value="SUBGROUP IIII AMINOTRANSFERASE"/>
    <property type="match status" value="1"/>
</dbReference>
<evidence type="ECO:0000256" key="5">
    <source>
        <dbReference type="ARBA" id="ARBA00022898"/>
    </source>
</evidence>
<accession>A0A8H6UQH8</accession>
<feature type="region of interest" description="Disordered" evidence="10">
    <location>
        <begin position="1"/>
        <end position="51"/>
    </location>
</feature>
<keyword evidence="9" id="KW-0100">Branched-chain amino acid biosynthesis</keyword>
<feature type="modified residue" description="N6-(pyridoxal phosphate)lysine" evidence="6">
    <location>
        <position position="227"/>
    </location>
</feature>
<dbReference type="CDD" id="cd01557">
    <property type="entry name" value="BCAT_beta_family"/>
    <property type="match status" value="1"/>
</dbReference>
<dbReference type="GO" id="GO:0009098">
    <property type="term" value="P:L-leucine biosynthetic process"/>
    <property type="evidence" value="ECO:0007669"/>
    <property type="project" value="TreeGrafter"/>
</dbReference>
<dbReference type="Gene3D" id="3.30.470.10">
    <property type="match status" value="1"/>
</dbReference>
<dbReference type="InterPro" id="IPR043131">
    <property type="entry name" value="BCAT-like_N"/>
</dbReference>
<dbReference type="EC" id="2.6.1.42" evidence="9"/>
<evidence type="ECO:0000256" key="10">
    <source>
        <dbReference type="SAM" id="MobiDB-lite"/>
    </source>
</evidence>
<evidence type="ECO:0000256" key="4">
    <source>
        <dbReference type="ARBA" id="ARBA00022679"/>
    </source>
</evidence>
<dbReference type="Proteomes" id="UP000654922">
    <property type="component" value="Unassembled WGS sequence"/>
</dbReference>
<evidence type="ECO:0000256" key="1">
    <source>
        <dbReference type="ARBA" id="ARBA00001933"/>
    </source>
</evidence>
<dbReference type="EMBL" id="JACBAE010001358">
    <property type="protein sequence ID" value="KAF7161920.1"/>
    <property type="molecule type" value="Genomic_DNA"/>
</dbReference>
<dbReference type="InterPro" id="IPR036038">
    <property type="entry name" value="Aminotransferase-like"/>
</dbReference>
<comment type="cofactor">
    <cofactor evidence="1 8">
        <name>pyridoxal 5'-phosphate</name>
        <dbReference type="ChEBI" id="CHEBI:597326"/>
    </cofactor>
</comment>
<evidence type="ECO:0000256" key="2">
    <source>
        <dbReference type="ARBA" id="ARBA00009320"/>
    </source>
</evidence>
<evidence type="ECO:0000313" key="12">
    <source>
        <dbReference type="Proteomes" id="UP000654922"/>
    </source>
</evidence>
<dbReference type="InterPro" id="IPR018300">
    <property type="entry name" value="Aminotrans_IV_CS"/>
</dbReference>
<evidence type="ECO:0000313" key="11">
    <source>
        <dbReference type="EMBL" id="KAF7161920.1"/>
    </source>
</evidence>